<proteinExistence type="predicted"/>
<dbReference type="InterPro" id="IPR000421">
    <property type="entry name" value="FA58C"/>
</dbReference>
<sequence>MGVKLKSVFLSLLAFSMVANSGIYTVKAIGDDRAIDATISINSDHVLTNDFEGFGIQWDPSDLYTYTDEQWASFTEKARFLKPNMMRVMIHDADSYCIGFDENQKPIYNWDSIFMKRLYKILDFAQENNIPIMIGEWNSPSDRGYLSFDEYGKTLDWDSQTWSDMIVDVLNYLTIDKGYTCIRYYNMTNEPQYRDGGSEASKQRWVRAIKTLRKTIDASQNKLIKDIKIVGPDVYSGWEGWLDKTTSEELRDSIGLHEIHWYASNDQVYNGEVEDTLTKLREKVEAADPNGKAKGFALGEMGISTGKTNNDQQIRNRTYQYGVEVFDMSIQAMRAGLKFGSGWGFEDSMHIQSNDVVNDYKDQYGPAAKTEEGRHYQVHTPTGDVKIDNNVKIWGFWNELGEEMAAQNKAAGYEDGTLNNVKASDEQLRPWYYTWSMLCRYFPEGSKVIAASDSDISRLRTTAAIIPHGDKQNDLSIAAVNSSNEERTVTLNVPNVIEKASLNQYLYYDGKIDGQTRPQNAKGQLLPYQTLKDADLSKGVIITLPANSCTILTTLGYEGESHPIDFTTGRLPEVEKLKIDTSNGNKTIMLNKEVQMIAKGYPSESQYEVEWKVTDYFGNPTTKAKISADGKVKALEYGIFKVVANIKGKPEITSEVLLESTSGGTIIDNLASIGSDGVAKEYNSMIVDGNPGNFDGNKTIKRATYDYTTPCTVVYQVPQLNNYEFMMYSLHDEVKESGNFVIEVSTDGKNYEAVESDFAYIRKLKSNWREFKVTPTAPLKEDTYQYLRIVMKSIGFEDYDPQYAGGKIMYGTSEDNEISSVKVNTTKDIIGIDETLAFQAKVLPSTNAQDVIWQVKDIDGKLSDKAQIDENGILTSKKAGHVIVEATAKNTKVSGYAKLTIKDGYFVDEIENFDKMYQHGDFTFDDKASSNFTDTSRIKRLSDSQQSIVYALSHIEKAVFDVYKNGQLSDDSVDIYTSTDGLVYQKVTKTISDAGVAASGSTFHCFKVATKDLGKNINFVKLEIKNDDSIFCPMIGKAQIDYQADETLKVIDLSIDQKEVSLNVGRTVQLNAKFAPLYAKEQIKWVSNNKDIVTVDEAGLLSGHAVGSTSVYAKYNDEIYASCVVNVLGENKAFKKETTASSDTNQWTSDSTKALAMDGDYETRWVSHDGENIKEEYITVDLGEITDINNVKIYWEAARAKNYNIEVSNDGQTFKTIKEMKDMSHTQLMDDVTFDLIQARYVKIHCLIPETIYGYSIYELEVYDNSQLKDATKIEFNDVLNELYLGETAALKVKVTPEDATYQEAMFTSDNENVIVCKNNQMIAVGIGTTTITAHVNGQKVTQEVTVVKDNIRKIINELTSLTIENGQVKLPEFEGYELSIFSTDNEKIISKNGQVHQPVEDVDVYLVITVSKNDETANTKEIKVTVNGDKGQYQALMKRLNEVEATDWSLYKEASVHQFKLELTKVKELLSSDYLLVSEVEKASQQLEKAYQLLEKKETKPVHPDDKPDIDVKPNPDNQQKPNPGEVEQKPQTGDQNALELFALMSLISLGGCINLLRKRKEDK</sequence>
<dbReference type="RefSeq" id="WP_066448539.1">
    <property type="nucleotide sequence ID" value="NZ_JANKBF010000001.1"/>
</dbReference>
<dbReference type="Gene3D" id="3.20.20.80">
    <property type="entry name" value="Glycosidases"/>
    <property type="match status" value="1"/>
</dbReference>
<dbReference type="InterPro" id="IPR008964">
    <property type="entry name" value="Invasin/intimin_cell_adhesion"/>
</dbReference>
<evidence type="ECO:0000313" key="4">
    <source>
        <dbReference type="EMBL" id="TCW02762.1"/>
    </source>
</evidence>
<name>A0A4V2W5Y3_9FIRM</name>
<evidence type="ECO:0000313" key="5">
    <source>
        <dbReference type="Proteomes" id="UP000295515"/>
    </source>
</evidence>
<dbReference type="Gene3D" id="2.60.40.1080">
    <property type="match status" value="3"/>
</dbReference>
<accession>A0A4V2W5Y3</accession>
<keyword evidence="2" id="KW-0732">Signal</keyword>
<dbReference type="SUPFAM" id="SSF49785">
    <property type="entry name" value="Galactose-binding domain-like"/>
    <property type="match status" value="1"/>
</dbReference>
<feature type="region of interest" description="Disordered" evidence="1">
    <location>
        <begin position="1495"/>
        <end position="1536"/>
    </location>
</feature>
<dbReference type="Pfam" id="PF00754">
    <property type="entry name" value="F5_F8_type_C"/>
    <property type="match status" value="1"/>
</dbReference>
<evidence type="ECO:0000256" key="1">
    <source>
        <dbReference type="SAM" id="MobiDB-lite"/>
    </source>
</evidence>
<dbReference type="PROSITE" id="PS50022">
    <property type="entry name" value="FA58C_3"/>
    <property type="match status" value="1"/>
</dbReference>
<dbReference type="GeneID" id="98913892"/>
<dbReference type="SMART" id="SM00635">
    <property type="entry name" value="BID_2"/>
    <property type="match status" value="4"/>
</dbReference>
<comment type="caution">
    <text evidence="4">The sequence shown here is derived from an EMBL/GenBank/DDBJ whole genome shotgun (WGS) entry which is preliminary data.</text>
</comment>
<feature type="compositionally biased region" description="Low complexity" evidence="1">
    <location>
        <begin position="1516"/>
        <end position="1525"/>
    </location>
</feature>
<reference evidence="4 5" key="1">
    <citation type="submission" date="2019-03" db="EMBL/GenBank/DDBJ databases">
        <title>Genomic Encyclopedia of Type Strains, Phase IV (KMG-IV): sequencing the most valuable type-strain genomes for metagenomic binning, comparative biology and taxonomic classification.</title>
        <authorList>
            <person name="Goeker M."/>
        </authorList>
    </citation>
    <scope>NUCLEOTIDE SEQUENCE [LARGE SCALE GENOMIC DNA]</scope>
    <source>
        <strain evidence="4 5">DSM 29487</strain>
    </source>
</reference>
<gene>
    <name evidence="4" type="ORF">EDD60_10162</name>
</gene>
<dbReference type="SUPFAM" id="SSF51445">
    <property type="entry name" value="(Trans)glycosidases"/>
    <property type="match status" value="1"/>
</dbReference>
<dbReference type="InterPro" id="IPR008979">
    <property type="entry name" value="Galactose-bd-like_sf"/>
</dbReference>
<dbReference type="InterPro" id="IPR017853">
    <property type="entry name" value="GH"/>
</dbReference>
<dbReference type="Pfam" id="PF02368">
    <property type="entry name" value="Big_2"/>
    <property type="match status" value="1"/>
</dbReference>
<dbReference type="SUPFAM" id="SSF49373">
    <property type="entry name" value="Invasin/intimin cell-adhesion fragments"/>
    <property type="match status" value="2"/>
</dbReference>
<feature type="chain" id="PRO_5038839411" evidence="2">
    <location>
        <begin position="22"/>
        <end position="1565"/>
    </location>
</feature>
<feature type="domain" description="F5/8 type C" evidence="3">
    <location>
        <begin position="1123"/>
        <end position="1265"/>
    </location>
</feature>
<dbReference type="EMBL" id="SMCQ01000001">
    <property type="protein sequence ID" value="TCW02762.1"/>
    <property type="molecule type" value="Genomic_DNA"/>
</dbReference>
<dbReference type="InterPro" id="IPR003343">
    <property type="entry name" value="Big_2"/>
</dbReference>
<protein>
    <submittedName>
        <fullName evidence="4">Ig-like protein group 2</fullName>
    </submittedName>
</protein>
<feature type="signal peptide" evidence="2">
    <location>
        <begin position="1"/>
        <end position="21"/>
    </location>
</feature>
<keyword evidence="5" id="KW-1185">Reference proteome</keyword>
<evidence type="ECO:0000259" key="3">
    <source>
        <dbReference type="PROSITE" id="PS50022"/>
    </source>
</evidence>
<dbReference type="Gene3D" id="2.60.120.260">
    <property type="entry name" value="Galactose-binding domain-like"/>
    <property type="match status" value="1"/>
</dbReference>
<organism evidence="4 5">
    <name type="scientific">Longibaculum muris</name>
    <dbReference type="NCBI Taxonomy" id="1796628"/>
    <lineage>
        <taxon>Bacteria</taxon>
        <taxon>Bacillati</taxon>
        <taxon>Bacillota</taxon>
        <taxon>Erysipelotrichia</taxon>
        <taxon>Erysipelotrichales</taxon>
        <taxon>Coprobacillaceae</taxon>
        <taxon>Longibaculum</taxon>
    </lineage>
</organism>
<dbReference type="Proteomes" id="UP000295515">
    <property type="component" value="Unassembled WGS sequence"/>
</dbReference>
<dbReference type="Gene3D" id="1.20.1270.90">
    <property type="entry name" value="AF1782-like"/>
    <property type="match status" value="1"/>
</dbReference>
<evidence type="ECO:0000256" key="2">
    <source>
        <dbReference type="SAM" id="SignalP"/>
    </source>
</evidence>
<feature type="compositionally biased region" description="Basic and acidic residues" evidence="1">
    <location>
        <begin position="1495"/>
        <end position="1515"/>
    </location>
</feature>